<feature type="transmembrane region" description="Helical" evidence="6">
    <location>
        <begin position="45"/>
        <end position="66"/>
    </location>
</feature>
<feature type="transmembrane region" description="Helical" evidence="6">
    <location>
        <begin position="276"/>
        <end position="294"/>
    </location>
</feature>
<keyword evidence="4 6" id="KW-1133">Transmembrane helix</keyword>
<keyword evidence="9" id="KW-1185">Reference proteome</keyword>
<feature type="transmembrane region" description="Helical" evidence="6">
    <location>
        <begin position="212"/>
        <end position="232"/>
    </location>
</feature>
<evidence type="ECO:0000256" key="1">
    <source>
        <dbReference type="ARBA" id="ARBA00004141"/>
    </source>
</evidence>
<dbReference type="Proteomes" id="UP001249851">
    <property type="component" value="Unassembled WGS sequence"/>
</dbReference>
<feature type="transmembrane region" description="Helical" evidence="6">
    <location>
        <begin position="244"/>
        <end position="264"/>
    </location>
</feature>
<feature type="transmembrane region" description="Helical" evidence="6">
    <location>
        <begin position="144"/>
        <end position="162"/>
    </location>
</feature>
<evidence type="ECO:0000256" key="5">
    <source>
        <dbReference type="ARBA" id="ARBA00023136"/>
    </source>
</evidence>
<evidence type="ECO:0000256" key="2">
    <source>
        <dbReference type="ARBA" id="ARBA00008816"/>
    </source>
</evidence>
<proteinExistence type="inferred from homology"/>
<dbReference type="AlphaFoldDB" id="A0AAD9QYZ1"/>
<gene>
    <name evidence="8" type="ORF">P5673_005711</name>
</gene>
<dbReference type="InterPro" id="IPR000326">
    <property type="entry name" value="PAP2/HPO"/>
</dbReference>
<dbReference type="GO" id="GO:0006644">
    <property type="term" value="P:phospholipid metabolic process"/>
    <property type="evidence" value="ECO:0007669"/>
    <property type="project" value="InterPro"/>
</dbReference>
<protein>
    <submittedName>
        <fullName evidence="8">Phosphatidate phosphatase</fullName>
    </submittedName>
</protein>
<dbReference type="Pfam" id="PF01569">
    <property type="entry name" value="PAP2"/>
    <property type="match status" value="1"/>
</dbReference>
<comment type="similarity">
    <text evidence="2">Belongs to the PA-phosphatase related phosphoesterase family.</text>
</comment>
<organism evidence="8 9">
    <name type="scientific">Acropora cervicornis</name>
    <name type="common">Staghorn coral</name>
    <dbReference type="NCBI Taxonomy" id="6130"/>
    <lineage>
        <taxon>Eukaryota</taxon>
        <taxon>Metazoa</taxon>
        <taxon>Cnidaria</taxon>
        <taxon>Anthozoa</taxon>
        <taxon>Hexacorallia</taxon>
        <taxon>Scleractinia</taxon>
        <taxon>Astrocoeniina</taxon>
        <taxon>Acroporidae</taxon>
        <taxon>Acropora</taxon>
    </lineage>
</organism>
<dbReference type="PANTHER" id="PTHR10165">
    <property type="entry name" value="LIPID PHOSPHATE PHOSPHATASE"/>
    <property type="match status" value="1"/>
</dbReference>
<feature type="domain" description="Phosphatidic acid phosphatase type 2/haloperoxidase" evidence="7">
    <location>
        <begin position="149"/>
        <end position="290"/>
    </location>
</feature>
<evidence type="ECO:0000313" key="8">
    <source>
        <dbReference type="EMBL" id="KAK2569858.1"/>
    </source>
</evidence>
<dbReference type="GO" id="GO:0007165">
    <property type="term" value="P:signal transduction"/>
    <property type="evidence" value="ECO:0007669"/>
    <property type="project" value="TreeGrafter"/>
</dbReference>
<reference evidence="8" key="2">
    <citation type="journal article" date="2023" name="Science">
        <title>Genomic signatures of disease resistance in endangered staghorn corals.</title>
        <authorList>
            <person name="Vollmer S.V."/>
            <person name="Selwyn J.D."/>
            <person name="Despard B.A."/>
            <person name="Roesel C.L."/>
        </authorList>
    </citation>
    <scope>NUCLEOTIDE SEQUENCE</scope>
    <source>
        <strain evidence="8">K2</strain>
    </source>
</reference>
<dbReference type="SMART" id="SM00014">
    <property type="entry name" value="acidPPc"/>
    <property type="match status" value="1"/>
</dbReference>
<reference evidence="8" key="1">
    <citation type="journal article" date="2023" name="G3 (Bethesda)">
        <title>Whole genome assembly and annotation of the endangered Caribbean coral Acropora cervicornis.</title>
        <authorList>
            <person name="Selwyn J.D."/>
            <person name="Vollmer S.V."/>
        </authorList>
    </citation>
    <scope>NUCLEOTIDE SEQUENCE</scope>
    <source>
        <strain evidence="8">K2</strain>
    </source>
</reference>
<dbReference type="InterPro" id="IPR043216">
    <property type="entry name" value="PAP-like"/>
</dbReference>
<dbReference type="Gene3D" id="1.20.144.10">
    <property type="entry name" value="Phosphatidic acid phosphatase type 2/haloperoxidase"/>
    <property type="match status" value="1"/>
</dbReference>
<dbReference type="GO" id="GO:0046839">
    <property type="term" value="P:phospholipid dephosphorylation"/>
    <property type="evidence" value="ECO:0007669"/>
    <property type="project" value="TreeGrafter"/>
</dbReference>
<comment type="caution">
    <text evidence="8">The sequence shown here is derived from an EMBL/GenBank/DDBJ whole genome shotgun (WGS) entry which is preliminary data.</text>
</comment>
<evidence type="ECO:0000256" key="4">
    <source>
        <dbReference type="ARBA" id="ARBA00022989"/>
    </source>
</evidence>
<evidence type="ECO:0000256" key="3">
    <source>
        <dbReference type="ARBA" id="ARBA00022692"/>
    </source>
</evidence>
<dbReference type="GO" id="GO:0005886">
    <property type="term" value="C:plasma membrane"/>
    <property type="evidence" value="ECO:0007669"/>
    <property type="project" value="TreeGrafter"/>
</dbReference>
<feature type="transmembrane region" description="Helical" evidence="6">
    <location>
        <begin position="93"/>
        <end position="112"/>
    </location>
</feature>
<dbReference type="GO" id="GO:0008195">
    <property type="term" value="F:phosphatidate phosphatase activity"/>
    <property type="evidence" value="ECO:0007669"/>
    <property type="project" value="TreeGrafter"/>
</dbReference>
<accession>A0AAD9QYZ1</accession>
<evidence type="ECO:0000256" key="6">
    <source>
        <dbReference type="SAM" id="Phobius"/>
    </source>
</evidence>
<name>A0AAD9QYZ1_ACRCE</name>
<dbReference type="CDD" id="cd03384">
    <property type="entry name" value="PAP2_wunen"/>
    <property type="match status" value="1"/>
</dbReference>
<keyword evidence="3 6" id="KW-0812">Transmembrane</keyword>
<evidence type="ECO:0000313" key="9">
    <source>
        <dbReference type="Proteomes" id="UP001249851"/>
    </source>
</evidence>
<keyword evidence="5 6" id="KW-0472">Membrane</keyword>
<sequence>MSFGGMNESNELKTASPEIEMLPQNSNRLREIVPSVERKPRFVSLLVDFLCMVSVGIAILLFKFVIPPFKRGFYCDDPTINKPYKDSTVPSSVLYAVGFVLALMVVSSTELYNSRAKKRRGVEGKQHYHFTVGSFTLNATYTEILRLFMGFSYGGLITIFITDVGKYTVGRLRPHFLSICKPPPALISNCSHNYILADVCTGDPDLLREGRLSFPSGHASFSAYAVTFAILYMEARFSCHSSKFFKFFLQLMIAQLGILCSLSRVSDYKHHWSDVLGGMLLGILTAVLILDRVLQVLRKHKGSRKPDPDSIV</sequence>
<dbReference type="SUPFAM" id="SSF48317">
    <property type="entry name" value="Acid phosphatase/Vanadium-dependent haloperoxidase"/>
    <property type="match status" value="1"/>
</dbReference>
<evidence type="ECO:0000259" key="7">
    <source>
        <dbReference type="SMART" id="SM00014"/>
    </source>
</evidence>
<comment type="subcellular location">
    <subcellularLocation>
        <location evidence="1">Membrane</location>
        <topology evidence="1">Multi-pass membrane protein</topology>
    </subcellularLocation>
</comment>
<dbReference type="EMBL" id="JARQWQ010000009">
    <property type="protein sequence ID" value="KAK2569858.1"/>
    <property type="molecule type" value="Genomic_DNA"/>
</dbReference>
<dbReference type="InterPro" id="IPR036938">
    <property type="entry name" value="PAP2/HPO_sf"/>
</dbReference>
<dbReference type="PANTHER" id="PTHR10165:SF103">
    <property type="entry name" value="PHOSPHOLIPID PHOSPHATASE HOMOLOG 1.2 HOMOLOG"/>
    <property type="match status" value="1"/>
</dbReference>